<dbReference type="Pfam" id="PF11373">
    <property type="entry name" value="DUF3175"/>
    <property type="match status" value="1"/>
</dbReference>
<evidence type="ECO:0000313" key="3">
    <source>
        <dbReference type="Proteomes" id="UP000515312"/>
    </source>
</evidence>
<evidence type="ECO:0000256" key="1">
    <source>
        <dbReference type="SAM" id="MobiDB-lite"/>
    </source>
</evidence>
<accession>A0A7G8BFH2</accession>
<reference evidence="2 3" key="1">
    <citation type="submission" date="2020-08" db="EMBL/GenBank/DDBJ databases">
        <title>Edaphobacter telluris sp. nov. and Acidobacterium dinghuensis sp. nov., two acidobacteria isolated from forest soil.</title>
        <authorList>
            <person name="Fu J."/>
            <person name="Qiu L."/>
        </authorList>
    </citation>
    <scope>NUCLEOTIDE SEQUENCE [LARGE SCALE GENOMIC DNA]</scope>
    <source>
        <strain evidence="2">4Y35</strain>
    </source>
</reference>
<feature type="region of interest" description="Disordered" evidence="1">
    <location>
        <begin position="1"/>
        <end position="25"/>
    </location>
</feature>
<protein>
    <submittedName>
        <fullName evidence="2">DUF3175 domain-containing protein</fullName>
    </submittedName>
</protein>
<proteinExistence type="predicted"/>
<dbReference type="KEGG" id="adin:H7849_19690"/>
<keyword evidence="3" id="KW-1185">Reference proteome</keyword>
<sequence>MATSQKKWVREVKTDSTHPPEGLFKKNPETIARSLASKKVSPKGPGSGMRMLTYFINRAGKGLSATDKARLEKAKELLSERVKKARAKEHKRAA</sequence>
<dbReference type="EMBL" id="CP060394">
    <property type="protein sequence ID" value="QNI31292.1"/>
    <property type="molecule type" value="Genomic_DNA"/>
</dbReference>
<dbReference type="AlphaFoldDB" id="A0A7G8BFH2"/>
<dbReference type="InterPro" id="IPR021513">
    <property type="entry name" value="Phage_RSL1_Orf186"/>
</dbReference>
<organism evidence="2 3">
    <name type="scientific">Alloacidobacterium dinghuense</name>
    <dbReference type="NCBI Taxonomy" id="2763107"/>
    <lineage>
        <taxon>Bacteria</taxon>
        <taxon>Pseudomonadati</taxon>
        <taxon>Acidobacteriota</taxon>
        <taxon>Terriglobia</taxon>
        <taxon>Terriglobales</taxon>
        <taxon>Acidobacteriaceae</taxon>
        <taxon>Alloacidobacterium</taxon>
    </lineage>
</organism>
<evidence type="ECO:0000313" key="2">
    <source>
        <dbReference type="EMBL" id="QNI31292.1"/>
    </source>
</evidence>
<dbReference type="RefSeq" id="WP_186741813.1">
    <property type="nucleotide sequence ID" value="NZ_CP060394.1"/>
</dbReference>
<name>A0A7G8BFH2_9BACT</name>
<feature type="compositionally biased region" description="Basic and acidic residues" evidence="1">
    <location>
        <begin position="8"/>
        <end position="25"/>
    </location>
</feature>
<gene>
    <name evidence="2" type="ORF">H7849_19690</name>
</gene>
<dbReference type="Proteomes" id="UP000515312">
    <property type="component" value="Chromosome"/>
</dbReference>